<feature type="transmembrane region" description="Helical" evidence="13">
    <location>
        <begin position="225"/>
        <end position="250"/>
    </location>
</feature>
<proteinExistence type="inferred from homology"/>
<dbReference type="EMBL" id="CP117417">
    <property type="protein sequence ID" value="WCT77978.1"/>
    <property type="molecule type" value="Genomic_DNA"/>
</dbReference>
<dbReference type="InterPro" id="IPR023051">
    <property type="entry name" value="Kup"/>
</dbReference>
<dbReference type="PANTHER" id="PTHR30540">
    <property type="entry name" value="OSMOTIC STRESS POTASSIUM TRANSPORTER"/>
    <property type="match status" value="1"/>
</dbReference>
<evidence type="ECO:0000256" key="12">
    <source>
        <dbReference type="ARBA" id="ARBA00023136"/>
    </source>
</evidence>
<reference evidence="16 17" key="1">
    <citation type="submission" date="2023-02" db="EMBL/GenBank/DDBJ databases">
        <title>Genome sequence of Novosphingobium humi KACC 19094.</title>
        <authorList>
            <person name="Kim S."/>
            <person name="Heo J."/>
            <person name="Kwon S.-W."/>
        </authorList>
    </citation>
    <scope>NUCLEOTIDE SEQUENCE [LARGE SCALE GENOMIC DNA]</scope>
    <source>
        <strain evidence="16 17">KACC 19094</strain>
    </source>
</reference>
<dbReference type="PANTHER" id="PTHR30540:SF79">
    <property type="entry name" value="LOW AFFINITY POTASSIUM TRANSPORT SYSTEM PROTEIN KUP"/>
    <property type="match status" value="1"/>
</dbReference>
<evidence type="ECO:0000256" key="10">
    <source>
        <dbReference type="ARBA" id="ARBA00022989"/>
    </source>
</evidence>
<keyword evidence="12 13" id="KW-0472">Membrane</keyword>
<feature type="transmembrane region" description="Helical" evidence="13">
    <location>
        <begin position="424"/>
        <end position="443"/>
    </location>
</feature>
<protein>
    <recommendedName>
        <fullName evidence="13">Probable potassium transport system protein Kup</fullName>
    </recommendedName>
</protein>
<dbReference type="InterPro" id="IPR053951">
    <property type="entry name" value="K_trans_N"/>
</dbReference>
<feature type="transmembrane region" description="Helical" evidence="13">
    <location>
        <begin position="363"/>
        <end position="384"/>
    </location>
</feature>
<evidence type="ECO:0000256" key="1">
    <source>
        <dbReference type="ARBA" id="ARBA00004141"/>
    </source>
</evidence>
<feature type="transmembrane region" description="Helical" evidence="13">
    <location>
        <begin position="315"/>
        <end position="337"/>
    </location>
</feature>
<keyword evidence="4 13" id="KW-1003">Cell membrane</keyword>
<evidence type="ECO:0000256" key="11">
    <source>
        <dbReference type="ARBA" id="ARBA00023065"/>
    </source>
</evidence>
<accession>A0ABY7TYC0</accession>
<feature type="transmembrane region" description="Helical" evidence="13">
    <location>
        <begin position="113"/>
        <end position="138"/>
    </location>
</feature>
<dbReference type="HAMAP" id="MF_01522">
    <property type="entry name" value="Kup"/>
    <property type="match status" value="1"/>
</dbReference>
<keyword evidence="7 13" id="KW-0812">Transmembrane</keyword>
<evidence type="ECO:0000259" key="15">
    <source>
        <dbReference type="Pfam" id="PF22776"/>
    </source>
</evidence>
<name>A0ABY7TYC0_9SPHN</name>
<keyword evidence="5" id="KW-0997">Cell inner membrane</keyword>
<feature type="transmembrane region" description="Helical" evidence="13">
    <location>
        <begin position="390"/>
        <end position="412"/>
    </location>
</feature>
<comment type="subcellular location">
    <subcellularLocation>
        <location evidence="13">Cell membrane</location>
        <topology evidence="13">Multi-pass membrane protein</topology>
    </subcellularLocation>
    <subcellularLocation>
        <location evidence="1">Membrane</location>
        <topology evidence="1">Multi-pass membrane protein</topology>
    </subcellularLocation>
</comment>
<gene>
    <name evidence="13" type="primary">kup</name>
    <name evidence="16" type="ORF">PQ457_03100</name>
</gene>
<dbReference type="Proteomes" id="UP001218231">
    <property type="component" value="Chromosome"/>
</dbReference>
<comment type="catalytic activity">
    <reaction evidence="13">
        <text>K(+)(in) + H(+)(in) = K(+)(out) + H(+)(out)</text>
        <dbReference type="Rhea" id="RHEA:28490"/>
        <dbReference type="ChEBI" id="CHEBI:15378"/>
        <dbReference type="ChEBI" id="CHEBI:29103"/>
    </reaction>
</comment>
<evidence type="ECO:0000256" key="4">
    <source>
        <dbReference type="ARBA" id="ARBA00022475"/>
    </source>
</evidence>
<keyword evidence="17" id="KW-1185">Reference proteome</keyword>
<feature type="transmembrane region" description="Helical" evidence="13">
    <location>
        <begin position="158"/>
        <end position="176"/>
    </location>
</feature>
<evidence type="ECO:0000256" key="5">
    <source>
        <dbReference type="ARBA" id="ARBA00022519"/>
    </source>
</evidence>
<evidence type="ECO:0000256" key="13">
    <source>
        <dbReference type="HAMAP-Rule" id="MF_01522"/>
    </source>
</evidence>
<evidence type="ECO:0000313" key="17">
    <source>
        <dbReference type="Proteomes" id="UP001218231"/>
    </source>
</evidence>
<evidence type="ECO:0000256" key="7">
    <source>
        <dbReference type="ARBA" id="ARBA00022692"/>
    </source>
</evidence>
<feature type="transmembrane region" description="Helical" evidence="13">
    <location>
        <begin position="183"/>
        <end position="205"/>
    </location>
</feature>
<keyword evidence="10 13" id="KW-1133">Transmembrane helix</keyword>
<keyword evidence="9 13" id="KW-0630">Potassium</keyword>
<dbReference type="InterPro" id="IPR003855">
    <property type="entry name" value="K+_transporter"/>
</dbReference>
<feature type="transmembrane region" description="Helical" evidence="13">
    <location>
        <begin position="64"/>
        <end position="85"/>
    </location>
</feature>
<comment type="similarity">
    <text evidence="2 13">Belongs to the HAK/KUP transporter (TC 2.A.72) family.</text>
</comment>
<feature type="transmembrane region" description="Helical" evidence="13">
    <location>
        <begin position="449"/>
        <end position="467"/>
    </location>
</feature>
<evidence type="ECO:0000256" key="3">
    <source>
        <dbReference type="ARBA" id="ARBA00022448"/>
    </source>
</evidence>
<organism evidence="16 17">
    <name type="scientific">Novosphingobium humi</name>
    <dbReference type="NCBI Taxonomy" id="2282397"/>
    <lineage>
        <taxon>Bacteria</taxon>
        <taxon>Pseudomonadati</taxon>
        <taxon>Pseudomonadota</taxon>
        <taxon>Alphaproteobacteria</taxon>
        <taxon>Sphingomonadales</taxon>
        <taxon>Sphingomonadaceae</taxon>
        <taxon>Novosphingobium</taxon>
    </lineage>
</organism>
<dbReference type="InterPro" id="IPR053952">
    <property type="entry name" value="K_trans_C"/>
</dbReference>
<keyword evidence="3 13" id="KW-0813">Transport</keyword>
<evidence type="ECO:0000259" key="14">
    <source>
        <dbReference type="Pfam" id="PF02705"/>
    </source>
</evidence>
<dbReference type="RefSeq" id="WP_273618328.1">
    <property type="nucleotide sequence ID" value="NZ_CP117417.1"/>
</dbReference>
<keyword evidence="8 13" id="KW-0769">Symport</keyword>
<keyword evidence="6 13" id="KW-0633">Potassium transport</keyword>
<feature type="domain" description="K+ potassium transporter integral membrane" evidence="14">
    <location>
        <begin position="27"/>
        <end position="489"/>
    </location>
</feature>
<evidence type="ECO:0000313" key="16">
    <source>
        <dbReference type="EMBL" id="WCT77978.1"/>
    </source>
</evidence>
<dbReference type="Pfam" id="PF02705">
    <property type="entry name" value="K_trans"/>
    <property type="match status" value="1"/>
</dbReference>
<evidence type="ECO:0000256" key="2">
    <source>
        <dbReference type="ARBA" id="ARBA00007019"/>
    </source>
</evidence>
<feature type="transmembrane region" description="Helical" evidence="13">
    <location>
        <begin position="262"/>
        <end position="278"/>
    </location>
</feature>
<dbReference type="Pfam" id="PF22776">
    <property type="entry name" value="K_trans_C"/>
    <property type="match status" value="1"/>
</dbReference>
<feature type="domain" description="K+ potassium transporter C-terminal" evidence="15">
    <location>
        <begin position="501"/>
        <end position="646"/>
    </location>
</feature>
<evidence type="ECO:0000256" key="9">
    <source>
        <dbReference type="ARBA" id="ARBA00022958"/>
    </source>
</evidence>
<keyword evidence="11 13" id="KW-0406">Ion transport</keyword>
<evidence type="ECO:0000256" key="6">
    <source>
        <dbReference type="ARBA" id="ARBA00022538"/>
    </source>
</evidence>
<comment type="function">
    <text evidence="13">Transport of potassium into the cell. Likely operates as a K(+):H(+) symporter.</text>
</comment>
<evidence type="ECO:0000256" key="8">
    <source>
        <dbReference type="ARBA" id="ARBA00022847"/>
    </source>
</evidence>
<sequence>MLMNASPTSENSAHNPGHHGPSSLFALTLGAIGVVYGDIGTSPLYAFREALAQTAQGGIDRGEILGVLALALWALIIVVTMKYVIFLSRMDNHGEGGVLSLMALARRATGGKWLIVLLLGATGAALFYGDAIITPALSVLSAIEGMKTVPGLETMSEPVILGLSLTILIGLFALQVRGTASVAGLFGPVCAFWFVAIGALGLWHIVEAPDVLSAFNPMWAVNFMLGHGVAGLFVLGAVFLTVTGAEALIADMGHFGRQPIQLGWLTFVWPALTLNYLGQGALALKALAQAQAHGQLLQNADWFFLMAPDSLRAPLVVLATMATIIASQAVITGAYSLTQQAIALGLMPRLVIRQTSAAQIGQIYMPGVNWMLLLGVICLVFAFRSSSAMAAAYGIAVTGTMVVTTCLAFIIAWKFWGWNPLGSALLIAPFLALDIFFFGANVLRVAEGGWVPLMVAGVIGLVIATWLRGRKMALQRASEQGVALDELVKALAARPPLVVEGTAVFLTQDASVAPSALLHNLKHNKALHRTNIMLTVETQTTPYVDPENRLCLERLDERFLRAKLRYGYMDKIDVPSDLAREPGLLAGTGGTSFFVGRSAIRFGSRPCMPRAMVLLYQFLHRNASDPTAFFAIPPNRVVELGTQIEL</sequence>